<feature type="compositionally biased region" description="Polar residues" evidence="1">
    <location>
        <begin position="387"/>
        <end position="396"/>
    </location>
</feature>
<feature type="compositionally biased region" description="Polar residues" evidence="1">
    <location>
        <begin position="11"/>
        <end position="24"/>
    </location>
</feature>
<feature type="region of interest" description="Disordered" evidence="1">
    <location>
        <begin position="481"/>
        <end position="510"/>
    </location>
</feature>
<feature type="compositionally biased region" description="Low complexity" evidence="1">
    <location>
        <begin position="370"/>
        <end position="386"/>
    </location>
</feature>
<sequence length="664" mass="73875">MEPGSEDKPATSGTVTSTALNSHPPTHGPNDADFFFRIQRQMLQLSLEHASLSNSHQSAIQSGGDGSIFSRHSCFREDLTLVPYLHTSHRCEERLRRSLLRSDIKTVFDPIDLPVYQDNKKMHVQKESAVKSVIKRNGFESTKTKLNASKISKENCQSQVVNLDPTKQCTSSNKPERARPPSYSQKAKLSTRNKIARKRFTDSSLQCSLMGDGSCEAFNCNSAKISRYREPITSNATPYNSTDPKAVTETHAHPSAITTYRVIKVSSNTTAPAESLKNNLRNRAGVSLERTSILEEFAAPKTSKATALSSSANHHLIETGQYAGRPHGTFLTSESSAKNCQNAIRCQTTPKIRRRQRCRLARDDFLAFVSRPPSSSSPASSRISSPNDSTNTSSLNIDHAFQHDETQDRVNNSNSKSKQSLDTSQPEHPDLVSKLGCEQVNDIMAIKDDTTEHLLSNDCNKISGTNVLLNQQHVDIEATHLTFSPEHAKEDKSKDQALTGDSHSYANNNASEYDKRLNELIVQLREIRALLEIDTVRMHQRATKTSPRDIPKEIDIAFGSTMCSGEAVRSPRTQGSTSTLDRAVPSSVGWSNRCERVNPGRILGQCNRSDLSFSPNSSFYCDDDSFFSQPIRRDVRKRVQLLHPRRPFVEEESDTKQTSFSTCA</sequence>
<feature type="compositionally biased region" description="Polar residues" evidence="1">
    <location>
        <begin position="499"/>
        <end position="510"/>
    </location>
</feature>
<evidence type="ECO:0000313" key="3">
    <source>
        <dbReference type="Proteomes" id="UP001516023"/>
    </source>
</evidence>
<proteinExistence type="predicted"/>
<comment type="caution">
    <text evidence="2">The sequence shown here is derived from an EMBL/GenBank/DDBJ whole genome shotgun (WGS) entry which is preliminary data.</text>
</comment>
<evidence type="ECO:0000313" key="2">
    <source>
        <dbReference type="EMBL" id="KAL3802366.1"/>
    </source>
</evidence>
<name>A0ABD3QQZ4_9STRA</name>
<feature type="compositionally biased region" description="Basic and acidic residues" evidence="1">
    <location>
        <begin position="486"/>
        <end position="495"/>
    </location>
</feature>
<reference evidence="2 3" key="1">
    <citation type="journal article" date="2020" name="G3 (Bethesda)">
        <title>Improved Reference Genome for Cyclotella cryptica CCMP332, a Model for Cell Wall Morphogenesis, Salinity Adaptation, and Lipid Production in Diatoms (Bacillariophyta).</title>
        <authorList>
            <person name="Roberts W.R."/>
            <person name="Downey K.M."/>
            <person name="Ruck E.C."/>
            <person name="Traller J.C."/>
            <person name="Alverson A.J."/>
        </authorList>
    </citation>
    <scope>NUCLEOTIDE SEQUENCE [LARGE SCALE GENOMIC DNA]</scope>
    <source>
        <strain evidence="2 3">CCMP332</strain>
    </source>
</reference>
<feature type="region of interest" description="Disordered" evidence="1">
    <location>
        <begin position="1"/>
        <end position="32"/>
    </location>
</feature>
<dbReference type="AlphaFoldDB" id="A0ABD3QQZ4"/>
<feature type="compositionally biased region" description="Polar residues" evidence="1">
    <location>
        <begin position="409"/>
        <end position="424"/>
    </location>
</feature>
<feature type="region of interest" description="Disordered" evidence="1">
    <location>
        <begin position="162"/>
        <end position="191"/>
    </location>
</feature>
<feature type="compositionally biased region" description="Polar residues" evidence="1">
    <location>
        <begin position="162"/>
        <end position="173"/>
    </location>
</feature>
<evidence type="ECO:0000256" key="1">
    <source>
        <dbReference type="SAM" id="MobiDB-lite"/>
    </source>
</evidence>
<feature type="region of interest" description="Disordered" evidence="1">
    <location>
        <begin position="369"/>
        <end position="431"/>
    </location>
</feature>
<accession>A0ABD3QQZ4</accession>
<protein>
    <submittedName>
        <fullName evidence="2">Uncharacterized protein</fullName>
    </submittedName>
</protein>
<gene>
    <name evidence="2" type="ORF">HJC23_007191</name>
</gene>
<keyword evidence="3" id="KW-1185">Reference proteome</keyword>
<organism evidence="2 3">
    <name type="scientific">Cyclotella cryptica</name>
    <dbReference type="NCBI Taxonomy" id="29204"/>
    <lineage>
        <taxon>Eukaryota</taxon>
        <taxon>Sar</taxon>
        <taxon>Stramenopiles</taxon>
        <taxon>Ochrophyta</taxon>
        <taxon>Bacillariophyta</taxon>
        <taxon>Coscinodiscophyceae</taxon>
        <taxon>Thalassiosirophycidae</taxon>
        <taxon>Stephanodiscales</taxon>
        <taxon>Stephanodiscaceae</taxon>
        <taxon>Cyclotella</taxon>
    </lineage>
</organism>
<dbReference type="EMBL" id="JABMIG020000020">
    <property type="protein sequence ID" value="KAL3802366.1"/>
    <property type="molecule type" value="Genomic_DNA"/>
</dbReference>
<dbReference type="Proteomes" id="UP001516023">
    <property type="component" value="Unassembled WGS sequence"/>
</dbReference>